<reference evidence="3 5" key="1">
    <citation type="submission" date="2016-01" db="EMBL/GenBank/DDBJ databases">
        <title>The new phylogeny of the genus Mycobacterium.</title>
        <authorList>
            <person name="Tarcisio F."/>
            <person name="Conor M."/>
            <person name="Antonella G."/>
            <person name="Elisabetta G."/>
            <person name="Giulia F.S."/>
            <person name="Sara T."/>
            <person name="Anna F."/>
            <person name="Clotilde B."/>
            <person name="Roberto B."/>
            <person name="Veronica D.S."/>
            <person name="Fabio R."/>
            <person name="Monica P."/>
            <person name="Olivier J."/>
            <person name="Enrico T."/>
            <person name="Nicola S."/>
        </authorList>
    </citation>
    <scope>NUCLEOTIDE SEQUENCE [LARGE SCALE GENOMIC DNA]</scope>
    <source>
        <strain evidence="3 5">DSM 44243</strain>
    </source>
</reference>
<gene>
    <name evidence="3" type="ORF">AWB95_03475</name>
    <name evidence="4" type="ORF">CQY23_00920</name>
</gene>
<dbReference type="InterPro" id="IPR036637">
    <property type="entry name" value="Phosphohistidine_dom_sf"/>
</dbReference>
<dbReference type="AlphaFoldDB" id="A0A1X1RVN4"/>
<dbReference type="Pfam" id="PF00391">
    <property type="entry name" value="PEP-utilizers"/>
    <property type="match status" value="1"/>
</dbReference>
<dbReference type="Proteomes" id="UP000230971">
    <property type="component" value="Unassembled WGS sequence"/>
</dbReference>
<dbReference type="EMBL" id="LQOM01000014">
    <property type="protein sequence ID" value="ORV18545.1"/>
    <property type="molecule type" value="Genomic_DNA"/>
</dbReference>
<proteinExistence type="predicted"/>
<dbReference type="Gene3D" id="3.50.30.10">
    <property type="entry name" value="Phosphohistidine domain"/>
    <property type="match status" value="1"/>
</dbReference>
<evidence type="ECO:0000259" key="1">
    <source>
        <dbReference type="Pfam" id="PF00391"/>
    </source>
</evidence>
<evidence type="ECO:0008006" key="7">
    <source>
        <dbReference type="Google" id="ProtNLM"/>
    </source>
</evidence>
<evidence type="ECO:0000313" key="4">
    <source>
        <dbReference type="EMBL" id="PIB80842.1"/>
    </source>
</evidence>
<dbReference type="SUPFAM" id="SSF51735">
    <property type="entry name" value="NAD(P)-binding Rossmann-fold domains"/>
    <property type="match status" value="1"/>
</dbReference>
<dbReference type="GO" id="GO:0016772">
    <property type="term" value="F:transferase activity, transferring phosphorus-containing groups"/>
    <property type="evidence" value="ECO:0007669"/>
    <property type="project" value="InterPro"/>
</dbReference>
<feature type="domain" description="PEP-utilising enzyme mobile" evidence="1">
    <location>
        <begin position="788"/>
        <end position="858"/>
    </location>
</feature>
<dbReference type="RefSeq" id="WP_085167622.1">
    <property type="nucleotide sequence ID" value="NZ_LQOM01000014.1"/>
</dbReference>
<dbReference type="PANTHER" id="PTHR43615:SF1">
    <property type="entry name" value="PPDK_N DOMAIN-CONTAINING PROTEIN"/>
    <property type="match status" value="1"/>
</dbReference>
<dbReference type="Gene3D" id="3.40.50.720">
    <property type="entry name" value="NAD(P)-binding Rossmann-like Domain"/>
    <property type="match status" value="1"/>
</dbReference>
<dbReference type="Pfam" id="PF01370">
    <property type="entry name" value="Epimerase"/>
    <property type="match status" value="1"/>
</dbReference>
<reference evidence="4 6" key="2">
    <citation type="journal article" date="2017" name="Infect. Genet. Evol.">
        <title>The new phylogeny of the genus Mycobacterium: The old and the news.</title>
        <authorList>
            <person name="Tortoli E."/>
            <person name="Fedrizzi T."/>
            <person name="Meehan C.J."/>
            <person name="Trovato A."/>
            <person name="Grottola A."/>
            <person name="Giacobazzi E."/>
            <person name="Serpini G.F."/>
            <person name="Tagliazucchi S."/>
            <person name="Fabio A."/>
            <person name="Bettua C."/>
            <person name="Bertorelli R."/>
            <person name="Frascaro F."/>
            <person name="De Sanctis V."/>
            <person name="Pecorari M."/>
            <person name="Jousson O."/>
            <person name="Segata N."/>
            <person name="Cirillo D.M."/>
        </authorList>
    </citation>
    <scope>NUCLEOTIDE SEQUENCE [LARGE SCALE GENOMIC DNA]</scope>
    <source>
        <strain evidence="4 6">NCTC 12882</strain>
    </source>
</reference>
<protein>
    <recommendedName>
        <fullName evidence="7">NAD-dependent epimerase/dehydratase domain-containing protein</fullName>
    </recommendedName>
</protein>
<dbReference type="InterPro" id="IPR036291">
    <property type="entry name" value="NAD(P)-bd_dom_sf"/>
</dbReference>
<dbReference type="InterPro" id="IPR051549">
    <property type="entry name" value="PEP_Utilizing_Enz"/>
</dbReference>
<dbReference type="InterPro" id="IPR001509">
    <property type="entry name" value="Epimerase_deHydtase"/>
</dbReference>
<evidence type="ECO:0000313" key="5">
    <source>
        <dbReference type="Proteomes" id="UP000193907"/>
    </source>
</evidence>
<dbReference type="SUPFAM" id="SSF52009">
    <property type="entry name" value="Phosphohistidine domain"/>
    <property type="match status" value="1"/>
</dbReference>
<evidence type="ECO:0000259" key="2">
    <source>
        <dbReference type="Pfam" id="PF01370"/>
    </source>
</evidence>
<keyword evidence="5" id="KW-1185">Reference proteome</keyword>
<name>A0A1X1RVN4_MYCCE</name>
<accession>A0A1X1RVN4</accession>
<dbReference type="STRING" id="28045.AWB95_03475"/>
<dbReference type="OrthoDB" id="9765468at2"/>
<evidence type="ECO:0000313" key="3">
    <source>
        <dbReference type="EMBL" id="ORV18545.1"/>
    </source>
</evidence>
<evidence type="ECO:0000313" key="6">
    <source>
        <dbReference type="Proteomes" id="UP000230971"/>
    </source>
</evidence>
<dbReference type="EMBL" id="PDKV01000001">
    <property type="protein sequence ID" value="PIB80842.1"/>
    <property type="molecule type" value="Genomic_DNA"/>
</dbReference>
<sequence>MRIAVTGASGVLGRGIATRLLTLGHDVVGLSRHRRESWPTAAEFVQADIRDASAVRRVISGAEVVAHCAWATDRDSDEVNIGGTANVLDAMAETGARRVVFASSAHVYGQRRAHASPLTEQDALNPATAQGRQQARVEDMLAHGNAEWVAIRSATILGRNVDNWVLQLFAAALIPGVNASDRLQVVHADDAYRLFVRAILDAGIDSGPVNLAASGEPTLAEIAAALGRPLVRIPAALRRWAGSSLAELLSAPPMDTSLLCDKWEFSPTWTARECIDDLALAVRGRVSIGRRMVSLPWQLTNVRDIPSVDAPAADGTVPVPAGPEGSNGEFDTPIDPRFPMFLATNLSEALPGPFSPSSASVAVRGLRAGGVGIAERLRPGGLVQREIATRTVGVFAHRLYGAITTAHFMAETVPFVKPESVVANSQFFGPSLATLPIFGEHRLPPEPRSVPKPLRTLRNLGIFGLNLVGLSAGTARDTRDYIADIERLEDLSGGDLTQLDERRLLSLILLARDLVVHGWVLASGSFMTFAAFSVLLRGLGGRNIAPSAGQDLVSARLLGALHRLVAVARRDPNVARILAEPGKHLDALAEQAPEFHAAVLDELALIGHRGPAEVEMLSTTYADDPELLLRMVAKSLNASAIPEPRHLPIPVQARPVAALAVRQLRDREARRDRMVRAIWVLRRLLREYGRRLVDSGTLDAPDDVFYLLVDELDALPANAADIVARRRAERARLADVTPPAVFSGSWQPGSTLATVLTAGETLHGLGVCGGRVRGRVRIVRPETIDELEPGEVLVAEVTDVGYTAAFSYAAAVVTELGGPMSHAAVVAREFGFPCVVDVAGATRRLPPGALVEVDGCAGEIRVLDLAADDAASTTASRQDPNSP</sequence>
<organism evidence="3 5">
    <name type="scientific">Mycobacterium celatum</name>
    <dbReference type="NCBI Taxonomy" id="28045"/>
    <lineage>
        <taxon>Bacteria</taxon>
        <taxon>Bacillati</taxon>
        <taxon>Actinomycetota</taxon>
        <taxon>Actinomycetes</taxon>
        <taxon>Mycobacteriales</taxon>
        <taxon>Mycobacteriaceae</taxon>
        <taxon>Mycobacterium</taxon>
    </lineage>
</organism>
<dbReference type="InterPro" id="IPR008279">
    <property type="entry name" value="PEP-util_enz_mobile_dom"/>
</dbReference>
<feature type="domain" description="NAD-dependent epimerase/dehydratase" evidence="2">
    <location>
        <begin position="3"/>
        <end position="201"/>
    </location>
</feature>
<dbReference type="Proteomes" id="UP000193907">
    <property type="component" value="Unassembled WGS sequence"/>
</dbReference>
<dbReference type="PANTHER" id="PTHR43615">
    <property type="entry name" value="PHOSPHOENOLPYRUVATE SYNTHASE-RELATED"/>
    <property type="match status" value="1"/>
</dbReference>
<comment type="caution">
    <text evidence="3">The sequence shown here is derived from an EMBL/GenBank/DDBJ whole genome shotgun (WGS) entry which is preliminary data.</text>
</comment>